<keyword evidence="2" id="KW-1185">Reference proteome</keyword>
<accession>A0A6A4WPN9</accession>
<protein>
    <submittedName>
        <fullName evidence="1">Uncharacterized protein</fullName>
    </submittedName>
</protein>
<dbReference type="EMBL" id="VIIS01000465">
    <property type="protein sequence ID" value="KAF0308775.1"/>
    <property type="molecule type" value="Genomic_DNA"/>
</dbReference>
<evidence type="ECO:0000313" key="2">
    <source>
        <dbReference type="Proteomes" id="UP000440578"/>
    </source>
</evidence>
<sequence length="91" mass="9656">MRTTMLNALKLVLIGGQSSWWDDVSSTGLMTAASFVTVALLFWVDLVPGVGESESVSDLGSGLVRALAALGDQFPYYRPRLSADRASPAPP</sequence>
<proteinExistence type="predicted"/>
<gene>
    <name evidence="1" type="ORF">FJT64_020040</name>
</gene>
<name>A0A6A4WPN9_AMPAM</name>
<dbReference type="Proteomes" id="UP000440578">
    <property type="component" value="Unassembled WGS sequence"/>
</dbReference>
<comment type="caution">
    <text evidence="1">The sequence shown here is derived from an EMBL/GenBank/DDBJ whole genome shotgun (WGS) entry which is preliminary data.</text>
</comment>
<evidence type="ECO:0000313" key="1">
    <source>
        <dbReference type="EMBL" id="KAF0308775.1"/>
    </source>
</evidence>
<dbReference type="AlphaFoldDB" id="A0A6A4WPN9"/>
<reference evidence="1 2" key="1">
    <citation type="submission" date="2019-07" db="EMBL/GenBank/DDBJ databases">
        <title>Draft genome assembly of a fouling barnacle, Amphibalanus amphitrite (Darwin, 1854): The first reference genome for Thecostraca.</title>
        <authorList>
            <person name="Kim W."/>
        </authorList>
    </citation>
    <scope>NUCLEOTIDE SEQUENCE [LARGE SCALE GENOMIC DNA]</scope>
    <source>
        <strain evidence="1">SNU_AA5</strain>
        <tissue evidence="1">Soma without cirri and trophi</tissue>
    </source>
</reference>
<organism evidence="1 2">
    <name type="scientific">Amphibalanus amphitrite</name>
    <name type="common">Striped barnacle</name>
    <name type="synonym">Balanus amphitrite</name>
    <dbReference type="NCBI Taxonomy" id="1232801"/>
    <lineage>
        <taxon>Eukaryota</taxon>
        <taxon>Metazoa</taxon>
        <taxon>Ecdysozoa</taxon>
        <taxon>Arthropoda</taxon>
        <taxon>Crustacea</taxon>
        <taxon>Multicrustacea</taxon>
        <taxon>Cirripedia</taxon>
        <taxon>Thoracica</taxon>
        <taxon>Thoracicalcarea</taxon>
        <taxon>Balanomorpha</taxon>
        <taxon>Balanoidea</taxon>
        <taxon>Balanidae</taxon>
        <taxon>Amphibalaninae</taxon>
        <taxon>Amphibalanus</taxon>
    </lineage>
</organism>
<dbReference type="OrthoDB" id="6391639at2759"/>